<dbReference type="VEuPathDB" id="FungiDB:PHYBLDRAFT_97134"/>
<feature type="transmembrane region" description="Helical" evidence="5">
    <location>
        <begin position="354"/>
        <end position="375"/>
    </location>
</feature>
<feature type="transmembrane region" description="Helical" evidence="5">
    <location>
        <begin position="55"/>
        <end position="75"/>
    </location>
</feature>
<dbReference type="FunCoup" id="A0A162TY34">
    <property type="interactions" value="14"/>
</dbReference>
<dbReference type="InterPro" id="IPR036513">
    <property type="entry name" value="STAS_dom_sf"/>
</dbReference>
<evidence type="ECO:0000256" key="3">
    <source>
        <dbReference type="ARBA" id="ARBA00022989"/>
    </source>
</evidence>
<feature type="domain" description="STAS" evidence="6">
    <location>
        <begin position="468"/>
        <end position="594"/>
    </location>
</feature>
<reference evidence="8" key="1">
    <citation type="submission" date="2015-06" db="EMBL/GenBank/DDBJ databases">
        <title>Expansion of signal transduction pathways in fungi by whole-genome duplication.</title>
        <authorList>
            <consortium name="DOE Joint Genome Institute"/>
            <person name="Corrochano L.M."/>
            <person name="Kuo A."/>
            <person name="Marcet-Houben M."/>
            <person name="Polaino S."/>
            <person name="Salamov A."/>
            <person name="Villalobos J.M."/>
            <person name="Alvarez M.I."/>
            <person name="Avalos J."/>
            <person name="Benito E.P."/>
            <person name="Benoit I."/>
            <person name="Burger G."/>
            <person name="Camino L.P."/>
            <person name="Canovas D."/>
            <person name="Cerda-Olmedo E."/>
            <person name="Cheng J.-F."/>
            <person name="Dominguez A."/>
            <person name="Elias M."/>
            <person name="Eslava A.P."/>
            <person name="Glaser F."/>
            <person name="Grimwood J."/>
            <person name="Gutierrez G."/>
            <person name="Heitman J."/>
            <person name="Henrissat B."/>
            <person name="Iturriaga E.A."/>
            <person name="Lang B.F."/>
            <person name="Lavin J.L."/>
            <person name="Lee S."/>
            <person name="Li W."/>
            <person name="Lindquist E."/>
            <person name="Lopez-Garcia S."/>
            <person name="Luque E.M."/>
            <person name="Marcos A.T."/>
            <person name="Martin J."/>
            <person name="McCluskey K."/>
            <person name="Medina H.R."/>
            <person name="Miralles-Duran A."/>
            <person name="Miyazaki A."/>
            <person name="Munoz-Torres E."/>
            <person name="Oguiza J.A."/>
            <person name="Ohm R."/>
            <person name="Olmedo M."/>
            <person name="Orejas M."/>
            <person name="Ortiz-Castellanos L."/>
            <person name="Pisabarro A.G."/>
            <person name="Rodriguez-Romero J."/>
            <person name="Ruiz-Herrera J."/>
            <person name="Ruiz-Vazquez R."/>
            <person name="Sanz C."/>
            <person name="Schackwitz W."/>
            <person name="Schmutz J."/>
            <person name="Shahriari M."/>
            <person name="Shelest E."/>
            <person name="Silva-Franco F."/>
            <person name="Soanes D."/>
            <person name="Syed K."/>
            <person name="Tagua V.G."/>
            <person name="Talbot N.J."/>
            <person name="Thon M."/>
            <person name="De vries R.P."/>
            <person name="Wiebenga A."/>
            <person name="Yadav J.S."/>
            <person name="Braun E.L."/>
            <person name="Baker S."/>
            <person name="Garre V."/>
            <person name="Horwitz B."/>
            <person name="Torres-Martinez S."/>
            <person name="Idnurm A."/>
            <person name="Herrera-Estrella A."/>
            <person name="Gabaldon T."/>
            <person name="Grigoriev I.V."/>
        </authorList>
    </citation>
    <scope>NUCLEOTIDE SEQUENCE [LARGE SCALE GENOMIC DNA]</scope>
    <source>
        <strain evidence="8">NRRL 1555(-)</strain>
    </source>
</reference>
<dbReference type="SUPFAM" id="SSF52091">
    <property type="entry name" value="SpoIIaa-like"/>
    <property type="match status" value="1"/>
</dbReference>
<feature type="transmembrane region" description="Helical" evidence="5">
    <location>
        <begin position="195"/>
        <end position="213"/>
    </location>
</feature>
<evidence type="ECO:0000256" key="5">
    <source>
        <dbReference type="SAM" id="Phobius"/>
    </source>
</evidence>
<accession>A0A162TY34</accession>
<feature type="non-terminal residue" evidence="7">
    <location>
        <position position="600"/>
    </location>
</feature>
<dbReference type="InParanoid" id="A0A162TY34"/>
<evidence type="ECO:0000259" key="6">
    <source>
        <dbReference type="PROSITE" id="PS50801"/>
    </source>
</evidence>
<dbReference type="Proteomes" id="UP000077315">
    <property type="component" value="Unassembled WGS sequence"/>
</dbReference>
<evidence type="ECO:0000313" key="7">
    <source>
        <dbReference type="EMBL" id="OAD70753.1"/>
    </source>
</evidence>
<dbReference type="InterPro" id="IPR011547">
    <property type="entry name" value="SLC26A/SulP_dom"/>
</dbReference>
<proteinExistence type="predicted"/>
<evidence type="ECO:0000256" key="4">
    <source>
        <dbReference type="ARBA" id="ARBA00023136"/>
    </source>
</evidence>
<evidence type="ECO:0000313" key="8">
    <source>
        <dbReference type="Proteomes" id="UP000077315"/>
    </source>
</evidence>
<feature type="transmembrane region" description="Helical" evidence="5">
    <location>
        <begin position="314"/>
        <end position="334"/>
    </location>
</feature>
<sequence>KRLRYYIPVFQWAPDYSASLFSHDIFSGLSIASLLIPQALSYATTLCRVPAVNGLYTASVSGLIYGCLGMSPHLSVGPEATVSLMIGASIAQQSSRYDGEVNPETAAAVASLTALFVGIFTLGLGLLRFGFLDSLISRALLRGFITAVAVVVIVQQTILMLGLEEMARLSGIKSDSTTIERCIFIFLNIRHAHPLTTIVSTSTLIVLFGSAFAKRQCCFIKRVPEVLLVVVTSIIVCRWNRLDLAGLSILGSVGSSGINSPLPVPSIPYLPAWGNLRTVLMDSAMISIIGFIESIAASKLFGRRYNYFVSANRELVALGVNNVIGGFFGAFPAFGSFPRSKVHETVYPKTQMSGIIAGVTTLAATAFLLPVFFYLPKATLCCIIFVAVTSLLQELPSDLRFMWKLKAWKDAALLGTIFFTTMIFSLEVGTCVAIIISLVATVRNNSCPRINALGRVKGTSEFLPINSNQYSVEHIKDTLIVRIEEPLHFGNAGKLKERLRRIELFGNLDIHPSEDPSKKDVNSIIIDLAGMVSIDPSGVHVLYEAIESYTQQNIEVYLVSIQSNTSALLHRADIFCLVPSNYIFSRLSEAVEAVEIKSRP</sequence>
<dbReference type="CDD" id="cd07042">
    <property type="entry name" value="STAS_SulP_like_sulfate_transporter"/>
    <property type="match status" value="1"/>
</dbReference>
<feature type="transmembrane region" description="Helical" evidence="5">
    <location>
        <begin position="411"/>
        <end position="440"/>
    </location>
</feature>
<dbReference type="InterPro" id="IPR002645">
    <property type="entry name" value="STAS_dom"/>
</dbReference>
<dbReference type="OrthoDB" id="427213at2759"/>
<gene>
    <name evidence="7" type="ORF">PHYBLDRAFT_97134</name>
</gene>
<keyword evidence="2 5" id="KW-0812">Transmembrane</keyword>
<dbReference type="RefSeq" id="XP_018288793.1">
    <property type="nucleotide sequence ID" value="XM_018444001.1"/>
</dbReference>
<protein>
    <recommendedName>
        <fullName evidence="6">STAS domain-containing protein</fullName>
    </recommendedName>
</protein>
<keyword evidence="3 5" id="KW-1133">Transmembrane helix</keyword>
<feature type="transmembrane region" description="Helical" evidence="5">
    <location>
        <begin position="106"/>
        <end position="127"/>
    </location>
</feature>
<evidence type="ECO:0000256" key="2">
    <source>
        <dbReference type="ARBA" id="ARBA00022692"/>
    </source>
</evidence>
<keyword evidence="8" id="KW-1185">Reference proteome</keyword>
<feature type="non-terminal residue" evidence="7">
    <location>
        <position position="1"/>
    </location>
</feature>
<dbReference type="Pfam" id="PF01740">
    <property type="entry name" value="STAS"/>
    <property type="match status" value="1"/>
</dbReference>
<dbReference type="PANTHER" id="PTHR11814">
    <property type="entry name" value="SULFATE TRANSPORTER"/>
    <property type="match status" value="1"/>
</dbReference>
<name>A0A162TY34_PHYB8</name>
<dbReference type="GO" id="GO:0055085">
    <property type="term" value="P:transmembrane transport"/>
    <property type="evidence" value="ECO:0007669"/>
    <property type="project" value="InterPro"/>
</dbReference>
<evidence type="ECO:0000256" key="1">
    <source>
        <dbReference type="ARBA" id="ARBA00004141"/>
    </source>
</evidence>
<dbReference type="PROSITE" id="PS50801">
    <property type="entry name" value="STAS"/>
    <property type="match status" value="1"/>
</dbReference>
<dbReference type="InterPro" id="IPR001902">
    <property type="entry name" value="SLC26A/SulP_fam"/>
</dbReference>
<dbReference type="EMBL" id="KV440987">
    <property type="protein sequence ID" value="OAD70753.1"/>
    <property type="molecule type" value="Genomic_DNA"/>
</dbReference>
<dbReference type="AlphaFoldDB" id="A0A162TY34"/>
<dbReference type="STRING" id="763407.A0A162TY34"/>
<organism evidence="7 8">
    <name type="scientific">Phycomyces blakesleeanus (strain ATCC 8743b / DSM 1359 / FGSC 10004 / NBRC 33097 / NRRL 1555)</name>
    <dbReference type="NCBI Taxonomy" id="763407"/>
    <lineage>
        <taxon>Eukaryota</taxon>
        <taxon>Fungi</taxon>
        <taxon>Fungi incertae sedis</taxon>
        <taxon>Mucoromycota</taxon>
        <taxon>Mucoromycotina</taxon>
        <taxon>Mucoromycetes</taxon>
        <taxon>Mucorales</taxon>
        <taxon>Phycomycetaceae</taxon>
        <taxon>Phycomyces</taxon>
    </lineage>
</organism>
<dbReference type="Gene3D" id="3.30.750.24">
    <property type="entry name" value="STAS domain"/>
    <property type="match status" value="1"/>
</dbReference>
<comment type="subcellular location">
    <subcellularLocation>
        <location evidence="1">Membrane</location>
        <topology evidence="1">Multi-pass membrane protein</topology>
    </subcellularLocation>
</comment>
<feature type="transmembrane region" description="Helical" evidence="5">
    <location>
        <begin position="139"/>
        <end position="163"/>
    </location>
</feature>
<keyword evidence="4 5" id="KW-0472">Membrane</keyword>
<dbReference type="GO" id="GO:0016020">
    <property type="term" value="C:membrane"/>
    <property type="evidence" value="ECO:0007669"/>
    <property type="project" value="UniProtKB-SubCell"/>
</dbReference>
<dbReference type="GeneID" id="29004906"/>
<dbReference type="Pfam" id="PF00916">
    <property type="entry name" value="Sulfate_transp"/>
    <property type="match status" value="1"/>
</dbReference>